<feature type="compositionally biased region" description="Polar residues" evidence="1">
    <location>
        <begin position="501"/>
        <end position="511"/>
    </location>
</feature>
<evidence type="ECO:0000313" key="3">
    <source>
        <dbReference type="Proteomes" id="UP000298030"/>
    </source>
</evidence>
<reference evidence="2 3" key="1">
    <citation type="journal article" date="2019" name="Nat. Ecol. Evol.">
        <title>Megaphylogeny resolves global patterns of mushroom evolution.</title>
        <authorList>
            <person name="Varga T."/>
            <person name="Krizsan K."/>
            <person name="Foldi C."/>
            <person name="Dima B."/>
            <person name="Sanchez-Garcia M."/>
            <person name="Sanchez-Ramirez S."/>
            <person name="Szollosi G.J."/>
            <person name="Szarkandi J.G."/>
            <person name="Papp V."/>
            <person name="Albert L."/>
            <person name="Andreopoulos W."/>
            <person name="Angelini C."/>
            <person name="Antonin V."/>
            <person name="Barry K.W."/>
            <person name="Bougher N.L."/>
            <person name="Buchanan P."/>
            <person name="Buyck B."/>
            <person name="Bense V."/>
            <person name="Catcheside P."/>
            <person name="Chovatia M."/>
            <person name="Cooper J."/>
            <person name="Damon W."/>
            <person name="Desjardin D."/>
            <person name="Finy P."/>
            <person name="Geml J."/>
            <person name="Haridas S."/>
            <person name="Hughes K."/>
            <person name="Justo A."/>
            <person name="Karasinski D."/>
            <person name="Kautmanova I."/>
            <person name="Kiss B."/>
            <person name="Kocsube S."/>
            <person name="Kotiranta H."/>
            <person name="LaButti K.M."/>
            <person name="Lechner B.E."/>
            <person name="Liimatainen K."/>
            <person name="Lipzen A."/>
            <person name="Lukacs Z."/>
            <person name="Mihaltcheva S."/>
            <person name="Morgado L.N."/>
            <person name="Niskanen T."/>
            <person name="Noordeloos M.E."/>
            <person name="Ohm R.A."/>
            <person name="Ortiz-Santana B."/>
            <person name="Ovrebo C."/>
            <person name="Racz N."/>
            <person name="Riley R."/>
            <person name="Savchenko A."/>
            <person name="Shiryaev A."/>
            <person name="Soop K."/>
            <person name="Spirin V."/>
            <person name="Szebenyi C."/>
            <person name="Tomsovsky M."/>
            <person name="Tulloss R.E."/>
            <person name="Uehling J."/>
            <person name="Grigoriev I.V."/>
            <person name="Vagvolgyi C."/>
            <person name="Papp T."/>
            <person name="Martin F.M."/>
            <person name="Miettinen O."/>
            <person name="Hibbett D.S."/>
            <person name="Nagy L.G."/>
        </authorList>
    </citation>
    <scope>NUCLEOTIDE SEQUENCE [LARGE SCALE GENOMIC DNA]</scope>
    <source>
        <strain evidence="2 3">FP101781</strain>
    </source>
</reference>
<feature type="compositionally biased region" description="Basic and acidic residues" evidence="1">
    <location>
        <begin position="450"/>
        <end position="470"/>
    </location>
</feature>
<protein>
    <submittedName>
        <fullName evidence="2">Uncharacterized protein</fullName>
    </submittedName>
</protein>
<evidence type="ECO:0000256" key="1">
    <source>
        <dbReference type="SAM" id="MobiDB-lite"/>
    </source>
</evidence>
<accession>A0A4Y7S7Z0</accession>
<comment type="caution">
    <text evidence="2">The sequence shown here is derived from an EMBL/GenBank/DDBJ whole genome shotgun (WGS) entry which is preliminary data.</text>
</comment>
<keyword evidence="3" id="KW-1185">Reference proteome</keyword>
<gene>
    <name evidence="2" type="ORF">FA13DRAFT_1804537</name>
</gene>
<organism evidence="2 3">
    <name type="scientific">Coprinellus micaceus</name>
    <name type="common">Glistening ink-cap mushroom</name>
    <name type="synonym">Coprinus micaceus</name>
    <dbReference type="NCBI Taxonomy" id="71717"/>
    <lineage>
        <taxon>Eukaryota</taxon>
        <taxon>Fungi</taxon>
        <taxon>Dikarya</taxon>
        <taxon>Basidiomycota</taxon>
        <taxon>Agaricomycotina</taxon>
        <taxon>Agaricomycetes</taxon>
        <taxon>Agaricomycetidae</taxon>
        <taxon>Agaricales</taxon>
        <taxon>Agaricineae</taxon>
        <taxon>Psathyrellaceae</taxon>
        <taxon>Coprinellus</taxon>
    </lineage>
</organism>
<dbReference type="AlphaFoldDB" id="A0A4Y7S7Z0"/>
<proteinExistence type="predicted"/>
<feature type="region of interest" description="Disordered" evidence="1">
    <location>
        <begin position="179"/>
        <end position="202"/>
    </location>
</feature>
<evidence type="ECO:0000313" key="2">
    <source>
        <dbReference type="EMBL" id="TEB16776.1"/>
    </source>
</evidence>
<feature type="region of interest" description="Disordered" evidence="1">
    <location>
        <begin position="410"/>
        <end position="534"/>
    </location>
</feature>
<sequence>MPPKSRNSFALESSPLFRNYPWQIGIPYGNHSRAKQCFEENDSGWTIVNALERYEKDFAQTVVSSNVHRTRGAGSSVGRLFHQGVLDRYRQPISKKIEEPILRHVVRILTGWKAVEWMLSLKKYQEGEGVESESEDGGEEPDECPCPRLDVYPFKRKHWKLDDIEAARASCSQALSKLLAPESRDPDRSSRSNKGKGMLKSPDTITKGLASAYIATAKRAASYSLLGNVQAAALSLRLMTYHEIIALDQVEEDFWRELFGDEAEVGVGTLLGAKLLGPLQGAVFIDPIFLFNPVNLASDSPCMEEYMLTGKAIGSYRPADIRTVNIRIWEFVHQVATNEISLDELPEMLLKLLEDEDVVDATKTYRGFYLPRGAAAEGQTSPTWMKRIAKFEGSVPSLFDSNRASPPKALFIDDAMSDSRSKAADGEEGRGSGEIEGEKGEGSEAGGGGGRDRDGAGCEKREEGGAKSRGEQSPASLKGGQEPEEERERHPADAMVVDLPSHSTVPSSQSKPGPMGSTPFPVKPDAQGKEGPAKKECMAHLLRLAYPRGRMGSRVEFGGEVKRTPLTGRLTRLRDSEGAPRGLTPHFHTEEHKDFWDALSKHTESDESRGRREELTLTHLDWANRDASTLARLESTLVTIRPRPEVLEGECVDSGDGFETEVKALGPTHIPLPVYDLAVEVLFDGSELRRACTLEEMAANSKQNARVRRSLLLEKAPVLTIASSSDRLLYLEELWWMQTDAEPFIERSAFPFRDFVWDQAGSQDACHGWEVAPYGCLLFLEVVTGELAVFVSWNPNAADLRNGNERASRLEKPKEALMLSGKRLTKGSIIVRLLCHAESGRVAGGHMLEWSSMKGGLAELCSFIAAGDFKASYETLNFNEAMVRAMMVFHRDAQSRGLSASIDAHLPPLDAENNWVQLAAFFCRITLLNVLTVGTYIPAIGFSDEFHENFDLNRIPHRQRGSYAYARGLVADVLDSTTRSCGGDGTFQEDVYLPLLRRTVQYLRGEFESRHGKKDSEGAGRGFWRSPRRRAMFHAQLDAAVANAPGFHITGEPQPQGQGGSSLFEVDVSSSGYEFGWNTSRDNIQYYLDRGMTAMDFQHFCFITSRTSGGGEEGQDADAFSPELTDVSVDGSEEGSCAMEIGD</sequence>
<feature type="compositionally biased region" description="Basic and acidic residues" evidence="1">
    <location>
        <begin position="417"/>
        <end position="442"/>
    </location>
</feature>
<dbReference type="Proteomes" id="UP000298030">
    <property type="component" value="Unassembled WGS sequence"/>
</dbReference>
<dbReference type="STRING" id="71717.A0A4Y7S7Z0"/>
<dbReference type="OrthoDB" id="3125475at2759"/>
<dbReference type="EMBL" id="QPFP01000320">
    <property type="protein sequence ID" value="TEB16776.1"/>
    <property type="molecule type" value="Genomic_DNA"/>
</dbReference>
<name>A0A4Y7S7Z0_COPMI</name>